<sequence>MIIPALDFIDGTIVRLHQGDYQQQRSYGNNPQRRLHDYLLQGAELLHLVDLNGASNPLARQIPLITSLLSYCTPAQVQIGGGIRSIADVEALLKAGANRVVIGSIAVQQPQEVQQWFKHFGPDVLVLALDVRIDVDGKRWVAINGWMEDSGVMLEEVINQYHHRVGIKNILCTDISRDGTLSGMNIELYQSLCSHWPSIAFQSSGGIGSLDDIAKLRHSGVKGVIIGRAFLEDKFTVAEAIACWQNG</sequence>
<dbReference type="FunFam" id="3.20.20.70:FF:000009">
    <property type="entry name" value="1-(5-phosphoribosyl)-5-[(5-phosphoribosylamino)methylideneamino] imidazole-4-carboxamide isomerase"/>
    <property type="match status" value="1"/>
</dbReference>
<name>A0A088MYS2_9GAMM</name>
<gene>
    <name evidence="9" type="primary">hisA</name>
    <name evidence="12" type="ORF">IM45_894</name>
</gene>
<evidence type="ECO:0000256" key="8">
    <source>
        <dbReference type="ARBA" id="ARBA00023235"/>
    </source>
</evidence>
<dbReference type="RefSeq" id="WP_038498757.1">
    <property type="nucleotide sequence ID" value="NZ_CP008985.1"/>
</dbReference>
<proteinExistence type="inferred from homology"/>
<dbReference type="Gene3D" id="3.20.20.70">
    <property type="entry name" value="Aldolase class I"/>
    <property type="match status" value="1"/>
</dbReference>
<evidence type="ECO:0000256" key="3">
    <source>
        <dbReference type="ARBA" id="ARBA00005133"/>
    </source>
</evidence>
<comment type="catalytic activity">
    <reaction evidence="1 9 11">
        <text>1-(5-phospho-beta-D-ribosyl)-5-[(5-phospho-beta-D-ribosylamino)methylideneamino]imidazole-4-carboxamide = 5-[(5-phospho-1-deoxy-D-ribulos-1-ylimino)methylamino]-1-(5-phospho-beta-D-ribosyl)imidazole-4-carboxamide</text>
        <dbReference type="Rhea" id="RHEA:15469"/>
        <dbReference type="ChEBI" id="CHEBI:58435"/>
        <dbReference type="ChEBI" id="CHEBI:58525"/>
        <dbReference type="EC" id="5.3.1.16"/>
    </reaction>
</comment>
<comment type="pathway">
    <text evidence="3 9 11">Amino-acid biosynthesis; L-histidine biosynthesis; L-histidine from 5-phospho-alpha-D-ribose 1-diphosphate: step 4/9.</text>
</comment>
<evidence type="ECO:0000256" key="7">
    <source>
        <dbReference type="ARBA" id="ARBA00023102"/>
    </source>
</evidence>
<dbReference type="CDD" id="cd04732">
    <property type="entry name" value="HisA"/>
    <property type="match status" value="1"/>
</dbReference>
<dbReference type="Pfam" id="PF00977">
    <property type="entry name" value="His_biosynth"/>
    <property type="match status" value="1"/>
</dbReference>
<dbReference type="InterPro" id="IPR013785">
    <property type="entry name" value="Aldolase_TIM"/>
</dbReference>
<accession>A0A088MYS2</accession>
<evidence type="ECO:0000256" key="5">
    <source>
        <dbReference type="ARBA" id="ARBA00022490"/>
    </source>
</evidence>
<evidence type="ECO:0000256" key="9">
    <source>
        <dbReference type="HAMAP-Rule" id="MF_01014"/>
    </source>
</evidence>
<dbReference type="OrthoDB" id="9807749at2"/>
<feature type="active site" description="Proton donor" evidence="9">
    <location>
        <position position="130"/>
    </location>
</feature>
<dbReference type="UniPathway" id="UPA00031">
    <property type="reaction ID" value="UER00009"/>
</dbReference>
<dbReference type="PANTHER" id="PTHR43090">
    <property type="entry name" value="1-(5-PHOSPHORIBOSYL)-5-[(5-PHOSPHORIBOSYLAMINO)METHYLIDENEAMINO] IMIDAZOLE-4-CARBOXAMIDE ISOMERASE"/>
    <property type="match status" value="1"/>
</dbReference>
<dbReference type="InterPro" id="IPR023016">
    <property type="entry name" value="HisA/PriA"/>
</dbReference>
<dbReference type="GO" id="GO:0005737">
    <property type="term" value="C:cytoplasm"/>
    <property type="evidence" value="ECO:0007669"/>
    <property type="project" value="UniProtKB-SubCell"/>
</dbReference>
<dbReference type="AlphaFoldDB" id="A0A088MYS2"/>
<keyword evidence="7 9" id="KW-0368">Histidine biosynthesis</keyword>
<evidence type="ECO:0000256" key="6">
    <source>
        <dbReference type="ARBA" id="ARBA00022605"/>
    </source>
</evidence>
<dbReference type="EMBL" id="CP008985">
    <property type="protein sequence ID" value="AIN47319.1"/>
    <property type="molecule type" value="Genomic_DNA"/>
</dbReference>
<dbReference type="GO" id="GO:0000162">
    <property type="term" value="P:L-tryptophan biosynthetic process"/>
    <property type="evidence" value="ECO:0007669"/>
    <property type="project" value="TreeGrafter"/>
</dbReference>
<keyword evidence="8 9" id="KW-0413">Isomerase</keyword>
<keyword evidence="6 9" id="KW-0028">Amino-acid biosynthesis</keyword>
<reference evidence="12 13" key="1">
    <citation type="journal article" date="2014" name="MBio">
        <title>Differential genome evolution between companion symbionts in an insect-bacterial symbiosis.</title>
        <authorList>
            <person name="Bennett G.M."/>
            <person name="McCutcheon J.P."/>
            <person name="MacDonald B.R."/>
            <person name="Romanovicz D."/>
            <person name="Moran N.A."/>
        </authorList>
    </citation>
    <scope>NUCLEOTIDE SEQUENCE [LARGE SCALE GENOMIC DNA]</scope>
    <source>
        <strain evidence="12 13">BGSS</strain>
    </source>
</reference>
<organism evidence="12 13">
    <name type="scientific">Candidatus Palibaumannia cicadellinicola</name>
    <dbReference type="NCBI Taxonomy" id="186490"/>
    <lineage>
        <taxon>Bacteria</taxon>
        <taxon>Pseudomonadati</taxon>
        <taxon>Pseudomonadota</taxon>
        <taxon>Gammaproteobacteria</taxon>
        <taxon>Candidatus Palibaumannia</taxon>
    </lineage>
</organism>
<comment type="subcellular location">
    <subcellularLocation>
        <location evidence="2 9 11">Cytoplasm</location>
    </subcellularLocation>
</comment>
<dbReference type="InterPro" id="IPR044524">
    <property type="entry name" value="Isoase_HisA-like"/>
</dbReference>
<dbReference type="Proteomes" id="UP000067325">
    <property type="component" value="Chromosome"/>
</dbReference>
<dbReference type="NCBIfam" id="TIGR00007">
    <property type="entry name" value="1-(5-phosphoribosyl)-5-[(5-phosphoribosylamino)methylideneamino]imidazole-4-carboxamide isomerase"/>
    <property type="match status" value="1"/>
</dbReference>
<evidence type="ECO:0000313" key="12">
    <source>
        <dbReference type="EMBL" id="AIN47319.1"/>
    </source>
</evidence>
<dbReference type="SUPFAM" id="SSF51366">
    <property type="entry name" value="Ribulose-phoshate binding barrel"/>
    <property type="match status" value="1"/>
</dbReference>
<dbReference type="HAMAP" id="MF_01014">
    <property type="entry name" value="HisA"/>
    <property type="match status" value="1"/>
</dbReference>
<evidence type="ECO:0000256" key="4">
    <source>
        <dbReference type="ARBA" id="ARBA00009667"/>
    </source>
</evidence>
<evidence type="ECO:0000256" key="1">
    <source>
        <dbReference type="ARBA" id="ARBA00000901"/>
    </source>
</evidence>
<dbReference type="PANTHER" id="PTHR43090:SF2">
    <property type="entry name" value="1-(5-PHOSPHORIBOSYL)-5-[(5-PHOSPHORIBOSYLAMINO)METHYLIDENEAMINO] IMIDAZOLE-4-CARBOXAMIDE ISOMERASE"/>
    <property type="match status" value="1"/>
</dbReference>
<dbReference type="EC" id="5.3.1.16" evidence="9 11"/>
<dbReference type="InterPro" id="IPR011060">
    <property type="entry name" value="RibuloseP-bd_barrel"/>
</dbReference>
<dbReference type="KEGG" id="bcib:IM45_894"/>
<evidence type="ECO:0000256" key="10">
    <source>
        <dbReference type="RuleBase" id="RU003657"/>
    </source>
</evidence>
<evidence type="ECO:0000256" key="2">
    <source>
        <dbReference type="ARBA" id="ARBA00004496"/>
    </source>
</evidence>
<protein>
    <recommendedName>
        <fullName evidence="9 11">1-(5-phosphoribosyl)-5-[(5-phosphoribosylamino)methylideneamino] imidazole-4-carboxamide isomerase</fullName>
        <ecNumber evidence="9 11">5.3.1.16</ecNumber>
    </recommendedName>
    <alternativeName>
        <fullName evidence="9">Phosphoribosylformimino-5-aminoimidazole carboxamide ribotide isomerase</fullName>
    </alternativeName>
</protein>
<feature type="active site" description="Proton acceptor" evidence="9">
    <location>
        <position position="7"/>
    </location>
</feature>
<keyword evidence="5 9" id="KW-0963">Cytoplasm</keyword>
<dbReference type="GO" id="GO:0000105">
    <property type="term" value="P:L-histidine biosynthetic process"/>
    <property type="evidence" value="ECO:0007669"/>
    <property type="project" value="UniProtKB-UniRule"/>
</dbReference>
<evidence type="ECO:0000313" key="13">
    <source>
        <dbReference type="Proteomes" id="UP000067325"/>
    </source>
</evidence>
<evidence type="ECO:0000256" key="11">
    <source>
        <dbReference type="RuleBase" id="RU003658"/>
    </source>
</evidence>
<comment type="similarity">
    <text evidence="4 9 10">Belongs to the HisA/HisF family.</text>
</comment>
<dbReference type="GO" id="GO:0003949">
    <property type="term" value="F:1-(5-phosphoribosyl)-5-[(5-phosphoribosylamino)methylideneamino]imidazole-4-carboxamide isomerase activity"/>
    <property type="evidence" value="ECO:0007669"/>
    <property type="project" value="UniProtKB-UniRule"/>
</dbReference>
<dbReference type="InterPro" id="IPR006063">
    <property type="entry name" value="HisA_bact_arch"/>
</dbReference>
<dbReference type="eggNOG" id="COG0106">
    <property type="taxonomic scope" value="Bacteria"/>
</dbReference>
<dbReference type="InterPro" id="IPR006062">
    <property type="entry name" value="His_biosynth"/>
</dbReference>